<dbReference type="GO" id="GO:0030418">
    <property type="term" value="P:nicotianamine biosynthetic process"/>
    <property type="evidence" value="ECO:0007669"/>
    <property type="project" value="InterPro"/>
</dbReference>
<evidence type="ECO:0000256" key="1">
    <source>
        <dbReference type="ARBA" id="ARBA00022679"/>
    </source>
</evidence>
<sequence>MNSLLSAEGSSLLPPFQDYEPELYDIRSHILHFYSNIKDRDLSIIAESNMTDLYEIFSELDELGHLDISDGLCQALLRDPVISSVLPVIYTSYTHFFSLHETQLAKNILACKEPWKMLESFPLYPRYEKMIRTQVQASPGIKVLAFIGCGPLPVTLLLFSKLYGIRCIGVDQDPEAVGLAKSCIKHFGLEKEISILEGDETVLSKIGWDSVLIAGLAEPKQRIFENLHMMIKNRKSSSKKPVSVCYRNYSGIRQLLYWPVQPEQTKGFRKIKEIYPAGKVNNTLVFMECE</sequence>
<dbReference type="GO" id="GO:0030410">
    <property type="term" value="F:nicotianamine synthase activity"/>
    <property type="evidence" value="ECO:0007669"/>
    <property type="project" value="InterPro"/>
</dbReference>
<evidence type="ECO:0000256" key="2">
    <source>
        <dbReference type="ARBA" id="ARBA00022691"/>
    </source>
</evidence>
<reference evidence="3 4" key="1">
    <citation type="submission" date="2014-07" db="EMBL/GenBank/DDBJ databases">
        <title>Methanogenic archaea and the global carbon cycle.</title>
        <authorList>
            <person name="Henriksen J.R."/>
            <person name="Luke J."/>
            <person name="Reinhart S."/>
            <person name="Benedict M.N."/>
            <person name="Youngblut N.D."/>
            <person name="Metcalf M.E."/>
            <person name="Whitaker R.J."/>
            <person name="Metcalf W.W."/>
        </authorList>
    </citation>
    <scope>NUCLEOTIDE SEQUENCE [LARGE SCALE GENOMIC DNA]</scope>
    <source>
        <strain evidence="3 4">Wiesmoor</strain>
    </source>
</reference>
<accession>A0A0E3QGK0</accession>
<protein>
    <recommendedName>
        <fullName evidence="5">Methyltransferase</fullName>
    </recommendedName>
</protein>
<name>A0A0E3QGK0_METBA</name>
<dbReference type="Pfam" id="PF03059">
    <property type="entry name" value="NAS"/>
    <property type="match status" value="1"/>
</dbReference>
<dbReference type="AlphaFoldDB" id="A0A0E3QGK0"/>
<dbReference type="InterPro" id="IPR029063">
    <property type="entry name" value="SAM-dependent_MTases_sf"/>
</dbReference>
<keyword evidence="2" id="KW-0949">S-adenosyl-L-methionine</keyword>
<dbReference type="InterPro" id="IPR004298">
    <property type="entry name" value="Nicotian_synth"/>
</dbReference>
<dbReference type="RefSeq" id="WP_011305594.1">
    <property type="nucleotide sequence ID" value="NZ_CP009526.1"/>
</dbReference>
<dbReference type="HOGENOM" id="CLU_1017851_0_0_2"/>
<gene>
    <name evidence="3" type="ORF">MSBRW_0442</name>
</gene>
<evidence type="ECO:0000313" key="3">
    <source>
        <dbReference type="EMBL" id="AKB49695.1"/>
    </source>
</evidence>
<dbReference type="PANTHER" id="PTHR32266:SF12">
    <property type="entry name" value="NICOTIANAMINE SYNTHASE 3"/>
    <property type="match status" value="1"/>
</dbReference>
<dbReference type="SUPFAM" id="SSF53335">
    <property type="entry name" value="S-adenosyl-L-methionine-dependent methyltransferases"/>
    <property type="match status" value="1"/>
</dbReference>
<dbReference type="EMBL" id="CP009526">
    <property type="protein sequence ID" value="AKB49695.1"/>
    <property type="molecule type" value="Genomic_DNA"/>
</dbReference>
<organism evidence="3 4">
    <name type="scientific">Methanosarcina barkeri str. Wiesmoor</name>
    <dbReference type="NCBI Taxonomy" id="1434109"/>
    <lineage>
        <taxon>Archaea</taxon>
        <taxon>Methanobacteriati</taxon>
        <taxon>Methanobacteriota</taxon>
        <taxon>Stenosarchaea group</taxon>
        <taxon>Methanomicrobia</taxon>
        <taxon>Methanosarcinales</taxon>
        <taxon>Methanosarcinaceae</taxon>
        <taxon>Methanosarcina</taxon>
    </lineage>
</organism>
<dbReference type="PATRIC" id="fig|1434109.4.peg.533"/>
<proteinExistence type="predicted"/>
<evidence type="ECO:0008006" key="5">
    <source>
        <dbReference type="Google" id="ProtNLM"/>
    </source>
</evidence>
<dbReference type="PANTHER" id="PTHR32266">
    <property type="entry name" value="NICOTIANAMINE SYNTHASE 3"/>
    <property type="match status" value="1"/>
</dbReference>
<evidence type="ECO:0000313" key="4">
    <source>
        <dbReference type="Proteomes" id="UP000033038"/>
    </source>
</evidence>
<dbReference type="Gene3D" id="3.40.50.150">
    <property type="entry name" value="Vaccinia Virus protein VP39"/>
    <property type="match status" value="1"/>
</dbReference>
<dbReference type="Proteomes" id="UP000033038">
    <property type="component" value="Chromosome"/>
</dbReference>
<keyword evidence="1" id="KW-0808">Transferase</keyword>
<dbReference type="KEGG" id="mbw:MSBRW_0442"/>
<dbReference type="GeneID" id="24821850"/>
<dbReference type="PROSITE" id="PS51142">
    <property type="entry name" value="NAS"/>
    <property type="match status" value="1"/>
</dbReference>